<dbReference type="InterPro" id="IPR036390">
    <property type="entry name" value="WH_DNA-bd_sf"/>
</dbReference>
<evidence type="ECO:0000256" key="1">
    <source>
        <dbReference type="ARBA" id="ARBA00009437"/>
    </source>
</evidence>
<dbReference type="InterPro" id="IPR000847">
    <property type="entry name" value="LysR_HTH_N"/>
</dbReference>
<sequence length="311" mass="33407">MDVRRLRLLLELSRLGSMHEVAAELGLSTSAVSAQLAALAREVGTPLLEPDGRRVRLTPAGRRLADHAVTILAAVDAARLDLDPGADPAGTVRVGGFATAMVRSLLPVVQELASTHPAVRVLLHEYEPLEAFDLLAHDDLDLALVYDYDLSPLAPTLDLVVRPLWSAPWGVAVRVDGQGDGPIDLATLADSTWIVNSRHTADEEALRTLASLAGFTPRVEHRIDSLDLVAELVAGGAGSALLPLGRDFAGVRVREVAGQGTRLRAYAVARRGRDAWPPLRLLLDRLAHPVTDTLADTLADQVERHEPARDD</sequence>
<evidence type="ECO:0000313" key="7">
    <source>
        <dbReference type="Proteomes" id="UP001596087"/>
    </source>
</evidence>
<accession>A0ABW0BLU7</accession>
<comment type="similarity">
    <text evidence="1">Belongs to the LysR transcriptional regulatory family.</text>
</comment>
<dbReference type="InterPro" id="IPR036388">
    <property type="entry name" value="WH-like_DNA-bd_sf"/>
</dbReference>
<evidence type="ECO:0000259" key="5">
    <source>
        <dbReference type="PROSITE" id="PS50931"/>
    </source>
</evidence>
<dbReference type="SUPFAM" id="SSF46785">
    <property type="entry name" value="Winged helix' DNA-binding domain"/>
    <property type="match status" value="1"/>
</dbReference>
<dbReference type="InterPro" id="IPR005119">
    <property type="entry name" value="LysR_subst-bd"/>
</dbReference>
<dbReference type="Pfam" id="PF03466">
    <property type="entry name" value="LysR_substrate"/>
    <property type="match status" value="1"/>
</dbReference>
<dbReference type="PROSITE" id="PS50931">
    <property type="entry name" value="HTH_LYSR"/>
    <property type="match status" value="1"/>
</dbReference>
<dbReference type="RefSeq" id="WP_378591365.1">
    <property type="nucleotide sequence ID" value="NZ_JBHSKD010000018.1"/>
</dbReference>
<keyword evidence="2" id="KW-0805">Transcription regulation</keyword>
<dbReference type="EMBL" id="JBHSKD010000018">
    <property type="protein sequence ID" value="MFC5177917.1"/>
    <property type="molecule type" value="Genomic_DNA"/>
</dbReference>
<evidence type="ECO:0000256" key="4">
    <source>
        <dbReference type="ARBA" id="ARBA00023163"/>
    </source>
</evidence>
<keyword evidence="4" id="KW-0804">Transcription</keyword>
<feature type="domain" description="HTH lysR-type" evidence="5">
    <location>
        <begin position="1"/>
        <end position="58"/>
    </location>
</feature>
<evidence type="ECO:0000256" key="2">
    <source>
        <dbReference type="ARBA" id="ARBA00023015"/>
    </source>
</evidence>
<dbReference type="PANTHER" id="PTHR30346:SF29">
    <property type="entry name" value="LYSR SUBSTRATE-BINDING"/>
    <property type="match status" value="1"/>
</dbReference>
<dbReference type="Pfam" id="PF00126">
    <property type="entry name" value="HTH_1"/>
    <property type="match status" value="1"/>
</dbReference>
<dbReference type="PANTHER" id="PTHR30346">
    <property type="entry name" value="TRANSCRIPTIONAL DUAL REGULATOR HCAR-RELATED"/>
    <property type="match status" value="1"/>
</dbReference>
<evidence type="ECO:0000256" key="3">
    <source>
        <dbReference type="ARBA" id="ARBA00023125"/>
    </source>
</evidence>
<gene>
    <name evidence="6" type="ORF">ACFPGP_14635</name>
</gene>
<evidence type="ECO:0000313" key="6">
    <source>
        <dbReference type="EMBL" id="MFC5177917.1"/>
    </source>
</evidence>
<dbReference type="Gene3D" id="3.40.190.10">
    <property type="entry name" value="Periplasmic binding protein-like II"/>
    <property type="match status" value="2"/>
</dbReference>
<keyword evidence="3" id="KW-0238">DNA-binding</keyword>
<reference evidence="7" key="1">
    <citation type="journal article" date="2019" name="Int. J. Syst. Evol. Microbiol.">
        <title>The Global Catalogue of Microorganisms (GCM) 10K type strain sequencing project: providing services to taxonomists for standard genome sequencing and annotation.</title>
        <authorList>
            <consortium name="The Broad Institute Genomics Platform"/>
            <consortium name="The Broad Institute Genome Sequencing Center for Infectious Disease"/>
            <person name="Wu L."/>
            <person name="Ma J."/>
        </authorList>
    </citation>
    <scope>NUCLEOTIDE SEQUENCE [LARGE SCALE GENOMIC DNA]</scope>
    <source>
        <strain evidence="7">DFY41</strain>
    </source>
</reference>
<comment type="caution">
    <text evidence="6">The sequence shown here is derived from an EMBL/GenBank/DDBJ whole genome shotgun (WGS) entry which is preliminary data.</text>
</comment>
<proteinExistence type="inferred from homology"/>
<dbReference type="Proteomes" id="UP001596087">
    <property type="component" value="Unassembled WGS sequence"/>
</dbReference>
<dbReference type="Gene3D" id="1.10.10.10">
    <property type="entry name" value="Winged helix-like DNA-binding domain superfamily/Winged helix DNA-binding domain"/>
    <property type="match status" value="1"/>
</dbReference>
<organism evidence="6 7">
    <name type="scientific">Nocardioides taihuensis</name>
    <dbReference type="NCBI Taxonomy" id="1835606"/>
    <lineage>
        <taxon>Bacteria</taxon>
        <taxon>Bacillati</taxon>
        <taxon>Actinomycetota</taxon>
        <taxon>Actinomycetes</taxon>
        <taxon>Propionibacteriales</taxon>
        <taxon>Nocardioidaceae</taxon>
        <taxon>Nocardioides</taxon>
    </lineage>
</organism>
<keyword evidence="7" id="KW-1185">Reference proteome</keyword>
<dbReference type="SUPFAM" id="SSF53850">
    <property type="entry name" value="Periplasmic binding protein-like II"/>
    <property type="match status" value="1"/>
</dbReference>
<protein>
    <submittedName>
        <fullName evidence="6">LysR family transcriptional regulator</fullName>
    </submittedName>
</protein>
<name>A0ABW0BLU7_9ACTN</name>